<dbReference type="EMBL" id="FP929056">
    <property type="protein sequence ID" value="CBL28999.1"/>
    <property type="molecule type" value="Genomic_DNA"/>
</dbReference>
<evidence type="ECO:0000256" key="4">
    <source>
        <dbReference type="SAM" id="SignalP"/>
    </source>
</evidence>
<feature type="signal peptide" evidence="4">
    <location>
        <begin position="1"/>
        <end position="24"/>
    </location>
</feature>
<feature type="domain" description="Flavin reductase like" evidence="5">
    <location>
        <begin position="55"/>
        <end position="105"/>
    </location>
</feature>
<reference evidence="7" key="1">
    <citation type="submission" date="2010-03" db="EMBL/GenBank/DDBJ databases">
        <title>The genome sequence of Synergistetes sp. SGP1.</title>
        <authorList>
            <consortium name="metaHIT consortium -- http://www.metahit.eu/"/>
            <person name="Pajon A."/>
            <person name="Turner K."/>
            <person name="Parkhill J."/>
            <person name="Wade W."/>
            <person name="Vartoukian S."/>
        </authorList>
    </citation>
    <scope>NUCLEOTIDE SEQUENCE [LARGE SCALE GENOMIC DNA]</scope>
    <source>
        <strain evidence="7">SGP1</strain>
    </source>
</reference>
<proteinExistence type="inferred from homology"/>
<dbReference type="PANTHER" id="PTHR43567:SF1">
    <property type="entry name" value="FLAVOREDOXIN"/>
    <property type="match status" value="1"/>
</dbReference>
<accession>A0AB94IZ43</accession>
<dbReference type="InterPro" id="IPR052174">
    <property type="entry name" value="Flavoredoxin"/>
</dbReference>
<dbReference type="AlphaFoldDB" id="A0AB94IZ43"/>
<dbReference type="InterPro" id="IPR002563">
    <property type="entry name" value="Flavin_Rdtase-like_dom"/>
</dbReference>
<dbReference type="Proteomes" id="UP000008957">
    <property type="component" value="Chromosome"/>
</dbReference>
<keyword evidence="2" id="KW-0285">Flavoprotein</keyword>
<organism evidence="6 7">
    <name type="scientific">Fretibacterium fastidiosum</name>
    <dbReference type="NCBI Taxonomy" id="651822"/>
    <lineage>
        <taxon>Bacteria</taxon>
        <taxon>Thermotogati</taxon>
        <taxon>Synergistota</taxon>
        <taxon>Synergistia</taxon>
        <taxon>Synergistales</taxon>
        <taxon>Aminobacteriaceae</taxon>
        <taxon>Fretibacterium</taxon>
    </lineage>
</organism>
<keyword evidence="4" id="KW-0732">Signal</keyword>
<evidence type="ECO:0000259" key="5">
    <source>
        <dbReference type="Pfam" id="PF01613"/>
    </source>
</evidence>
<dbReference type="Gene3D" id="2.30.110.10">
    <property type="entry name" value="Electron Transport, Fmn-binding Protein, Chain A"/>
    <property type="match status" value="1"/>
</dbReference>
<protein>
    <submittedName>
        <fullName evidence="6">Conserved protein/domain typically associated with flavoprotein oxygenases, DIM6/NTAB family</fullName>
    </submittedName>
</protein>
<gene>
    <name evidence="6" type="ORF">SY1_23420</name>
</gene>
<dbReference type="RefSeq" id="WP_015557145.1">
    <property type="nucleotide sequence ID" value="NC_021038.1"/>
</dbReference>
<evidence type="ECO:0000313" key="6">
    <source>
        <dbReference type="EMBL" id="CBL28999.1"/>
    </source>
</evidence>
<dbReference type="SUPFAM" id="SSF50475">
    <property type="entry name" value="FMN-binding split barrel"/>
    <property type="match status" value="1"/>
</dbReference>
<evidence type="ECO:0000256" key="2">
    <source>
        <dbReference type="ARBA" id="ARBA00022630"/>
    </source>
</evidence>
<dbReference type="KEGG" id="sbr:SY1_23420"/>
<keyword evidence="7" id="KW-1185">Reference proteome</keyword>
<dbReference type="Pfam" id="PF01613">
    <property type="entry name" value="Flavin_Reduct"/>
    <property type="match status" value="1"/>
</dbReference>
<dbReference type="InterPro" id="IPR012349">
    <property type="entry name" value="Split_barrel_FMN-bd"/>
</dbReference>
<feature type="chain" id="PRO_5044490228" evidence="4">
    <location>
        <begin position="25"/>
        <end position="148"/>
    </location>
</feature>
<evidence type="ECO:0000256" key="3">
    <source>
        <dbReference type="ARBA" id="ARBA00038054"/>
    </source>
</evidence>
<comment type="cofactor">
    <cofactor evidence="1">
        <name>FMN</name>
        <dbReference type="ChEBI" id="CHEBI:58210"/>
    </cofactor>
</comment>
<name>A0AB94IZ43_9BACT</name>
<evidence type="ECO:0000256" key="1">
    <source>
        <dbReference type="ARBA" id="ARBA00001917"/>
    </source>
</evidence>
<reference evidence="6 7" key="2">
    <citation type="submission" date="2010-03" db="EMBL/GenBank/DDBJ databases">
        <authorList>
            <person name="Pajon A."/>
        </authorList>
    </citation>
    <scope>NUCLEOTIDE SEQUENCE [LARGE SCALE GENOMIC DNA]</scope>
    <source>
        <strain evidence="6 7">SGP1</strain>
    </source>
</reference>
<dbReference type="PANTHER" id="PTHR43567">
    <property type="entry name" value="FLAVOREDOXIN-RELATED-RELATED"/>
    <property type="match status" value="1"/>
</dbReference>
<evidence type="ECO:0000313" key="7">
    <source>
        <dbReference type="Proteomes" id="UP000008957"/>
    </source>
</evidence>
<sequence length="148" mass="15922">MKKTPILALTALLAGILSFGSAMAAPTNATEVTDMKNTAIQELTNDSRVFAKDPSIQVRSAHVNAPVIKEFPVAMECELLEIVDTENLHCVIGKIVGVSADEKVLDSKGKVDPAKLNAFAFDQFQNGYYKIGEKVGQAWKAGAGLMRK</sequence>
<comment type="similarity">
    <text evidence="3">Belongs to the flavoredoxin family.</text>
</comment>